<evidence type="ECO:0000256" key="1">
    <source>
        <dbReference type="ARBA" id="ARBA00022734"/>
    </source>
</evidence>
<evidence type="ECO:0000313" key="5">
    <source>
        <dbReference type="Ensembl" id="ENSPNAP00000024882.2"/>
    </source>
</evidence>
<sequence length="260" mass="29854">MEITPVIYENSVTSVDSSEDLYEDIKAEHMGSQTIRKNQEQKSSESEKTRNKYYRLAAVCLGLLCVLLLITITVTSLNFTAERDQLLTSYNYLLTSYKNLTTGRDHLETSYISVIAEKDNLQKKLSCLEKAAQEGWRYFNSRLYYISTEQKTWNSSRQDCRKRGADLVIINSKEEQEFVDSLSCCKDAAVFIGLSDRETEGVWKWVDGSVLTTGYWENGQPNNGKWISSQDCAVTGPQLGKRWNDKPCKNSYYWICEKNV</sequence>
<reference evidence="5" key="3">
    <citation type="submission" date="2025-09" db="UniProtKB">
        <authorList>
            <consortium name="Ensembl"/>
        </authorList>
    </citation>
    <scope>IDENTIFICATION</scope>
</reference>
<keyword evidence="6" id="KW-1185">Reference proteome</keyword>
<dbReference type="Pfam" id="PF00059">
    <property type="entry name" value="Lectin_C"/>
    <property type="match status" value="1"/>
</dbReference>
<dbReference type="GO" id="GO:0030246">
    <property type="term" value="F:carbohydrate binding"/>
    <property type="evidence" value="ECO:0007669"/>
    <property type="project" value="UniProtKB-KW"/>
</dbReference>
<dbReference type="PANTHER" id="PTHR22803">
    <property type="entry name" value="MANNOSE, PHOSPHOLIPASE, LECTIN RECEPTOR RELATED"/>
    <property type="match status" value="1"/>
</dbReference>
<dbReference type="Proteomes" id="UP001501920">
    <property type="component" value="Chromosome 22"/>
</dbReference>
<dbReference type="InterPro" id="IPR016186">
    <property type="entry name" value="C-type_lectin-like/link_sf"/>
</dbReference>
<reference evidence="5 6" key="1">
    <citation type="submission" date="2020-10" db="EMBL/GenBank/DDBJ databases">
        <title>Pygocentrus nattereri (red-bellied piranha) genome, fPygNat1, primary haplotype.</title>
        <authorList>
            <person name="Myers G."/>
            <person name="Meyer A."/>
            <person name="Karagic N."/>
            <person name="Pippel M."/>
            <person name="Winkler S."/>
            <person name="Tracey A."/>
            <person name="Wood J."/>
            <person name="Formenti G."/>
            <person name="Howe K."/>
            <person name="Fedrigo O."/>
            <person name="Jarvis E.D."/>
        </authorList>
    </citation>
    <scope>NUCLEOTIDE SEQUENCE [LARGE SCALE GENOMIC DNA]</scope>
</reference>
<keyword evidence="3" id="KW-0472">Membrane</keyword>
<dbReference type="Gene3D" id="3.10.100.10">
    <property type="entry name" value="Mannose-Binding Protein A, subunit A"/>
    <property type="match status" value="1"/>
</dbReference>
<reference evidence="5" key="2">
    <citation type="submission" date="2025-08" db="UniProtKB">
        <authorList>
            <consortium name="Ensembl"/>
        </authorList>
    </citation>
    <scope>IDENTIFICATION</scope>
</reference>
<protein>
    <recommendedName>
        <fullName evidence="4">C-type lectin domain-containing protein</fullName>
    </recommendedName>
</protein>
<name>A0A3B4DKH3_PYGNA</name>
<dbReference type="Gene3D" id="1.20.5.400">
    <property type="match status" value="1"/>
</dbReference>
<dbReference type="CDD" id="cd03590">
    <property type="entry name" value="CLECT_DC-SIGN_like"/>
    <property type="match status" value="1"/>
</dbReference>
<keyword evidence="3" id="KW-1133">Transmembrane helix</keyword>
<keyword evidence="2" id="KW-1015">Disulfide bond</keyword>
<proteinExistence type="predicted"/>
<dbReference type="AlphaFoldDB" id="A0A3B4DKH3"/>
<dbReference type="GeneID" id="108438136"/>
<evidence type="ECO:0000256" key="3">
    <source>
        <dbReference type="SAM" id="Phobius"/>
    </source>
</evidence>
<dbReference type="InterPro" id="IPR001304">
    <property type="entry name" value="C-type_lectin-like"/>
</dbReference>
<dbReference type="InterPro" id="IPR018378">
    <property type="entry name" value="C-type_lectin_CS"/>
</dbReference>
<feature type="domain" description="C-type lectin" evidence="4">
    <location>
        <begin position="139"/>
        <end position="257"/>
    </location>
</feature>
<evidence type="ECO:0000259" key="4">
    <source>
        <dbReference type="PROSITE" id="PS50041"/>
    </source>
</evidence>
<keyword evidence="3" id="KW-0812">Transmembrane</keyword>
<accession>A0A3B4DKH3</accession>
<dbReference type="PROSITE" id="PS00615">
    <property type="entry name" value="C_TYPE_LECTIN_1"/>
    <property type="match status" value="1"/>
</dbReference>
<feature type="transmembrane region" description="Helical" evidence="3">
    <location>
        <begin position="56"/>
        <end position="79"/>
    </location>
</feature>
<keyword evidence="1" id="KW-0430">Lectin</keyword>
<dbReference type="SUPFAM" id="SSF56436">
    <property type="entry name" value="C-type lectin-like"/>
    <property type="match status" value="1"/>
</dbReference>
<dbReference type="InterPro" id="IPR033989">
    <property type="entry name" value="CD209-like_CTLD"/>
</dbReference>
<evidence type="ECO:0000313" key="6">
    <source>
        <dbReference type="Proteomes" id="UP001501920"/>
    </source>
</evidence>
<dbReference type="InterPro" id="IPR050111">
    <property type="entry name" value="C-type_lectin/snaclec_domain"/>
</dbReference>
<evidence type="ECO:0000256" key="2">
    <source>
        <dbReference type="ARBA" id="ARBA00023157"/>
    </source>
</evidence>
<organism evidence="5 6">
    <name type="scientific">Pygocentrus nattereri</name>
    <name type="common">Red-bellied piranha</name>
    <dbReference type="NCBI Taxonomy" id="42514"/>
    <lineage>
        <taxon>Eukaryota</taxon>
        <taxon>Metazoa</taxon>
        <taxon>Chordata</taxon>
        <taxon>Craniata</taxon>
        <taxon>Vertebrata</taxon>
        <taxon>Euteleostomi</taxon>
        <taxon>Actinopterygii</taxon>
        <taxon>Neopterygii</taxon>
        <taxon>Teleostei</taxon>
        <taxon>Ostariophysi</taxon>
        <taxon>Characiformes</taxon>
        <taxon>Characoidei</taxon>
        <taxon>Pygocentrus</taxon>
    </lineage>
</organism>
<dbReference type="Ensembl" id="ENSPNAT00000009013.2">
    <property type="protein sequence ID" value="ENSPNAP00000024882.2"/>
    <property type="gene ID" value="ENSPNAG00000009675.2"/>
</dbReference>
<dbReference type="PROSITE" id="PS50041">
    <property type="entry name" value="C_TYPE_LECTIN_2"/>
    <property type="match status" value="1"/>
</dbReference>
<dbReference type="InterPro" id="IPR016187">
    <property type="entry name" value="CTDL_fold"/>
</dbReference>
<dbReference type="RefSeq" id="XP_017571214.1">
    <property type="nucleotide sequence ID" value="XM_017715725.1"/>
</dbReference>
<dbReference type="GeneTree" id="ENSGT01020000230338"/>
<dbReference type="SMART" id="SM00034">
    <property type="entry name" value="CLECT"/>
    <property type="match status" value="1"/>
</dbReference>